<dbReference type="GO" id="GO:0016740">
    <property type="term" value="F:transferase activity"/>
    <property type="evidence" value="ECO:0007669"/>
    <property type="project" value="UniProtKB-KW"/>
</dbReference>
<sequence>MQHVQSAAHDSAPSYVRHERQPLATGTYHPLAKSNETLSPVDFRARRRAALYTHKNALCAAPSRKSIFTSAAPASSPHISTDVLTTTHTQGNAAPADSMSSSNEPAPQTHTPKTPDTALATIGHGFVRAGQATAKAAKTTTRTIRTAATKVRAAWRTFTSFKAVQLIVKFFKSAHALWKKRMKFSYTLYTVVLLLLTTAETLFMEWTVIVEPTYSSGTKISHHRKLVEGAVGQLTTYVTNMWLTDHNHLFIVNFVGLALIYLVLIFVLNRFWLATLIFGVAITAFGVANKIKMTVRSEPIIPADFSFISGGNANNILSFVPTDSQAFVDGAILVVKWFTIICIALFIFDRRRKLIYCSVLHPISCFKNIVGNLSRIAAAIISIILLLSFTWNLTIPTSSVYLWAKDQGYKPQLFSPILDAQTNGPATTFLSLTNVKVMNEPDNYNKQTMKKIADKYKKEAISINQNRQNRLTDSTVIMVLSESFSDPLRAPRVSYSIDPMPQIRAIKEQTTSGLMLSPGYGGGTANIEYQEITGLSLSNFSDSMSVPYQQLVPNQKNPYAFNQLWTQRYGIKSAEAVHPYAQNMYLRHVNYEKFGFNYLYTDDSKVQAPYRERIDNSPYIDDDSAYKDIIDLIKKDSSHTPQFLQLITMQNHTPYDNWYSNNEFQEANNSNELSGWEKDNTDTYAKGISYTDSATAEFLNSLNSINRPITVVFYGDHLPGIYPNSLNNKNNDLPLHETDYFIWSNAASPSAGTKLDPSISSFTSPNYFMALAATHMNAKVTPYLALLTKLSAEVPAMGRISFTKKWDQKGTTTYLDSTGNIINSSSLSKKQQELLHDYKLVQYDMTAGKNYLSAEKFNKE</sequence>
<dbReference type="Gene3D" id="3.40.720.10">
    <property type="entry name" value="Alkaline Phosphatase, subunit A"/>
    <property type="match status" value="1"/>
</dbReference>
<keyword evidence="2" id="KW-1133">Transmembrane helix</keyword>
<dbReference type="InterPro" id="IPR017850">
    <property type="entry name" value="Alkaline_phosphatase_core_sf"/>
</dbReference>
<evidence type="ECO:0000256" key="2">
    <source>
        <dbReference type="SAM" id="Phobius"/>
    </source>
</evidence>
<keyword evidence="4" id="KW-0808">Transferase</keyword>
<evidence type="ECO:0000256" key="1">
    <source>
        <dbReference type="SAM" id="MobiDB-lite"/>
    </source>
</evidence>
<dbReference type="EMBL" id="WDFR01000004">
    <property type="protein sequence ID" value="KAB6029247.1"/>
    <property type="molecule type" value="Genomic_DNA"/>
</dbReference>
<dbReference type="CDD" id="cd16015">
    <property type="entry name" value="LTA_synthase"/>
    <property type="match status" value="1"/>
</dbReference>
<dbReference type="Proteomes" id="UP000470926">
    <property type="component" value="Unassembled WGS sequence"/>
</dbReference>
<dbReference type="SUPFAM" id="SSF53649">
    <property type="entry name" value="Alkaline phosphatase-like"/>
    <property type="match status" value="1"/>
</dbReference>
<feature type="transmembrane region" description="Helical" evidence="2">
    <location>
        <begin position="326"/>
        <end position="348"/>
    </location>
</feature>
<feature type="region of interest" description="Disordered" evidence="1">
    <location>
        <begin position="1"/>
        <end position="33"/>
    </location>
</feature>
<evidence type="ECO:0000313" key="5">
    <source>
        <dbReference type="Proteomes" id="UP000470926"/>
    </source>
</evidence>
<name>A0A6I0VBB9_BIFAD</name>
<feature type="compositionally biased region" description="Polar residues" evidence="1">
    <location>
        <begin position="89"/>
        <end position="114"/>
    </location>
</feature>
<evidence type="ECO:0000259" key="3">
    <source>
        <dbReference type="Pfam" id="PF00884"/>
    </source>
</evidence>
<feature type="region of interest" description="Disordered" evidence="1">
    <location>
        <begin position="89"/>
        <end position="115"/>
    </location>
</feature>
<dbReference type="InterPro" id="IPR000917">
    <property type="entry name" value="Sulfatase_N"/>
</dbReference>
<organism evidence="4 5">
    <name type="scientific">Bifidobacterium adolescentis</name>
    <dbReference type="NCBI Taxonomy" id="1680"/>
    <lineage>
        <taxon>Bacteria</taxon>
        <taxon>Bacillati</taxon>
        <taxon>Actinomycetota</taxon>
        <taxon>Actinomycetes</taxon>
        <taxon>Bifidobacteriales</taxon>
        <taxon>Bifidobacteriaceae</taxon>
        <taxon>Bifidobacterium</taxon>
    </lineage>
</organism>
<feature type="transmembrane region" description="Helical" evidence="2">
    <location>
        <begin position="271"/>
        <end position="288"/>
    </location>
</feature>
<reference evidence="4 5" key="1">
    <citation type="journal article" date="2019" name="Nat. Med.">
        <title>A library of human gut bacterial isolates paired with longitudinal multiomics data enables mechanistic microbiome research.</title>
        <authorList>
            <person name="Poyet M."/>
            <person name="Groussin M."/>
            <person name="Gibbons S.M."/>
            <person name="Avila-Pacheco J."/>
            <person name="Jiang X."/>
            <person name="Kearney S.M."/>
            <person name="Perrotta A.R."/>
            <person name="Berdy B."/>
            <person name="Zhao S."/>
            <person name="Lieberman T.D."/>
            <person name="Swanson P.K."/>
            <person name="Smith M."/>
            <person name="Roesemann S."/>
            <person name="Alexander J.E."/>
            <person name="Rich S.A."/>
            <person name="Livny J."/>
            <person name="Vlamakis H."/>
            <person name="Clish C."/>
            <person name="Bullock K."/>
            <person name="Deik A."/>
            <person name="Scott J."/>
            <person name="Pierce K.A."/>
            <person name="Xavier R.J."/>
            <person name="Alm E.J."/>
        </authorList>
    </citation>
    <scope>NUCLEOTIDE SEQUENCE [LARGE SCALE GENOMIC DNA]</scope>
    <source>
        <strain evidence="4 5">BIOML-A26</strain>
    </source>
</reference>
<keyword evidence="4" id="KW-0378">Hydrolase</keyword>
<dbReference type="AlphaFoldDB" id="A0A6I0VBB9"/>
<gene>
    <name evidence="4" type="ORF">GA542_08520</name>
</gene>
<dbReference type="RefSeq" id="WP_151913205.1">
    <property type="nucleotide sequence ID" value="NZ_JAJEPP010000016.1"/>
</dbReference>
<evidence type="ECO:0000313" key="4">
    <source>
        <dbReference type="EMBL" id="KAB6029247.1"/>
    </source>
</evidence>
<dbReference type="Pfam" id="PF00884">
    <property type="entry name" value="Sulfatase"/>
    <property type="match status" value="1"/>
</dbReference>
<proteinExistence type="predicted"/>
<keyword evidence="2" id="KW-0812">Transmembrane</keyword>
<feature type="transmembrane region" description="Helical" evidence="2">
    <location>
        <begin position="369"/>
        <end position="391"/>
    </location>
</feature>
<comment type="caution">
    <text evidence="4">The sequence shown here is derived from an EMBL/GenBank/DDBJ whole genome shotgun (WGS) entry which is preliminary data.</text>
</comment>
<protein>
    <submittedName>
        <fullName evidence="4">Sulfatase-like hydrolase/transferase</fullName>
    </submittedName>
</protein>
<feature type="domain" description="Sulfatase N-terminal" evidence="3">
    <location>
        <begin position="475"/>
        <end position="777"/>
    </location>
</feature>
<accession>A0A6I0VBB9</accession>
<dbReference type="GO" id="GO:0016787">
    <property type="term" value="F:hydrolase activity"/>
    <property type="evidence" value="ECO:0007669"/>
    <property type="project" value="UniProtKB-KW"/>
</dbReference>
<keyword evidence="2" id="KW-0472">Membrane</keyword>
<feature type="transmembrane region" description="Helical" evidence="2">
    <location>
        <begin position="248"/>
        <end position="266"/>
    </location>
</feature>
<feature type="transmembrane region" description="Helical" evidence="2">
    <location>
        <begin position="186"/>
        <end position="209"/>
    </location>
</feature>